<dbReference type="InParanoid" id="A0A545AP35"/>
<organism evidence="2 3">
    <name type="scientific">Cryptosporangium phraense</name>
    <dbReference type="NCBI Taxonomy" id="2593070"/>
    <lineage>
        <taxon>Bacteria</taxon>
        <taxon>Bacillati</taxon>
        <taxon>Actinomycetota</taxon>
        <taxon>Actinomycetes</taxon>
        <taxon>Cryptosporangiales</taxon>
        <taxon>Cryptosporangiaceae</taxon>
        <taxon>Cryptosporangium</taxon>
    </lineage>
</organism>
<dbReference type="AlphaFoldDB" id="A0A545AP35"/>
<feature type="transmembrane region" description="Helical" evidence="1">
    <location>
        <begin position="106"/>
        <end position="125"/>
    </location>
</feature>
<dbReference type="RefSeq" id="WP_142706562.1">
    <property type="nucleotide sequence ID" value="NZ_VIRS01000015.1"/>
</dbReference>
<name>A0A545AP35_9ACTN</name>
<evidence type="ECO:0008006" key="4">
    <source>
        <dbReference type="Google" id="ProtNLM"/>
    </source>
</evidence>
<gene>
    <name evidence="2" type="ORF">FL583_21835</name>
</gene>
<reference evidence="2 3" key="1">
    <citation type="submission" date="2019-07" db="EMBL/GenBank/DDBJ databases">
        <title>Cryptosporangium phraense sp. nov., isolated from plant litter.</title>
        <authorList>
            <person name="Suriyachadkun C."/>
        </authorList>
    </citation>
    <scope>NUCLEOTIDE SEQUENCE [LARGE SCALE GENOMIC DNA]</scope>
    <source>
        <strain evidence="2 3">A-T 5661</strain>
    </source>
</reference>
<evidence type="ECO:0000313" key="2">
    <source>
        <dbReference type="EMBL" id="TQS43077.1"/>
    </source>
</evidence>
<dbReference type="Gene3D" id="1.25.40.10">
    <property type="entry name" value="Tetratricopeptide repeat domain"/>
    <property type="match status" value="1"/>
</dbReference>
<feature type="transmembrane region" description="Helical" evidence="1">
    <location>
        <begin position="131"/>
        <end position="148"/>
    </location>
</feature>
<comment type="caution">
    <text evidence="2">The sequence shown here is derived from an EMBL/GenBank/DDBJ whole genome shotgun (WGS) entry which is preliminary data.</text>
</comment>
<keyword evidence="1" id="KW-0472">Membrane</keyword>
<dbReference type="OrthoDB" id="5218613at2"/>
<protein>
    <recommendedName>
        <fullName evidence="4">Tetratricopeptide repeat protein</fullName>
    </recommendedName>
</protein>
<proteinExistence type="predicted"/>
<keyword evidence="1" id="KW-0812">Transmembrane</keyword>
<sequence length="375" mass="38565">MTIRPVALLALLVVVVLAEVRFLSVASPSGVFVLGLLVAMLASGLVSLAAWAGAGGAVVGLCIGAGRPVWFRRSASGFYVQVNAVPLAISPLSFGARLGRSPRAPFVALLACWAALGVVSLGVLATTRSEFAFGVAAGTLVVGVVAWSSRRPSAALPAARSEREARARARLTPVFLASARSDYAAVLELTADAPPVPRDWTDAMLTIQRAAALSELSRPTEAVRLLRIAVDGAGALRAGADGPRALGGLAPLLPGALATALFFALLRGEVPAEHVASVVAEIRNSARLRPPSPLMRLILDAQAAYVDGHYPRAITAAVRAARHSPPGERANAYALAALSCARSGDADGSRHYLDLAVRDNPDAPLLLPASAGVNG</sequence>
<dbReference type="InterPro" id="IPR011990">
    <property type="entry name" value="TPR-like_helical_dom_sf"/>
</dbReference>
<feature type="transmembrane region" description="Helical" evidence="1">
    <location>
        <begin position="32"/>
        <end position="63"/>
    </location>
</feature>
<evidence type="ECO:0000256" key="1">
    <source>
        <dbReference type="SAM" id="Phobius"/>
    </source>
</evidence>
<keyword evidence="3" id="KW-1185">Reference proteome</keyword>
<dbReference type="Proteomes" id="UP000317982">
    <property type="component" value="Unassembled WGS sequence"/>
</dbReference>
<evidence type="ECO:0000313" key="3">
    <source>
        <dbReference type="Proteomes" id="UP000317982"/>
    </source>
</evidence>
<keyword evidence="1" id="KW-1133">Transmembrane helix</keyword>
<dbReference type="EMBL" id="VIRS01000015">
    <property type="protein sequence ID" value="TQS43077.1"/>
    <property type="molecule type" value="Genomic_DNA"/>
</dbReference>
<accession>A0A545AP35</accession>